<proteinExistence type="predicted"/>
<dbReference type="NCBIfam" id="NF047593">
    <property type="entry name" value="IS66_ISAeme5_TnpA"/>
    <property type="match status" value="1"/>
</dbReference>
<organism evidence="1 2">
    <name type="scientific">Botrimarina colliarenosi</name>
    <dbReference type="NCBI Taxonomy" id="2528001"/>
    <lineage>
        <taxon>Bacteria</taxon>
        <taxon>Pseudomonadati</taxon>
        <taxon>Planctomycetota</taxon>
        <taxon>Planctomycetia</taxon>
        <taxon>Pirellulales</taxon>
        <taxon>Lacipirellulaceae</taxon>
        <taxon>Botrimarina</taxon>
    </lineage>
</organism>
<accession>A0A5C5ZXM0</accession>
<dbReference type="AlphaFoldDB" id="A0A5C5ZXM0"/>
<comment type="caution">
    <text evidence="1">The sequence shown here is derived from an EMBL/GenBank/DDBJ whole genome shotgun (WGS) entry which is preliminary data.</text>
</comment>
<evidence type="ECO:0008006" key="3">
    <source>
        <dbReference type="Google" id="ProtNLM"/>
    </source>
</evidence>
<sequence length="110" mass="12633">MAKLQRDAEKERRWREVLDRQAASGLSVREFCRRERLTESQFYAWRRTIGERDSELAPSFVPMVVSDQPENDELISIELVGGHVIKLPASTTPAAWLAELVLALEARPER</sequence>
<dbReference type="OrthoDB" id="8757337at2"/>
<evidence type="ECO:0000313" key="1">
    <source>
        <dbReference type="EMBL" id="TWT91721.1"/>
    </source>
</evidence>
<keyword evidence="2" id="KW-1185">Reference proteome</keyword>
<gene>
    <name evidence="1" type="ORF">Pla108_42040</name>
</gene>
<dbReference type="RefSeq" id="WP_146446871.1">
    <property type="nucleotide sequence ID" value="NZ_SJPR01000016.1"/>
</dbReference>
<name>A0A5C5ZXM0_9BACT</name>
<evidence type="ECO:0000313" key="2">
    <source>
        <dbReference type="Proteomes" id="UP000317421"/>
    </source>
</evidence>
<dbReference type="EMBL" id="SJPR01000016">
    <property type="protein sequence ID" value="TWT91721.1"/>
    <property type="molecule type" value="Genomic_DNA"/>
</dbReference>
<protein>
    <recommendedName>
        <fullName evidence="3">Transposase</fullName>
    </recommendedName>
</protein>
<reference evidence="1 2" key="1">
    <citation type="submission" date="2019-02" db="EMBL/GenBank/DDBJ databases">
        <title>Deep-cultivation of Planctomycetes and their phenomic and genomic characterization uncovers novel biology.</title>
        <authorList>
            <person name="Wiegand S."/>
            <person name="Jogler M."/>
            <person name="Boedeker C."/>
            <person name="Pinto D."/>
            <person name="Vollmers J."/>
            <person name="Rivas-Marin E."/>
            <person name="Kohn T."/>
            <person name="Peeters S.H."/>
            <person name="Heuer A."/>
            <person name="Rast P."/>
            <person name="Oberbeckmann S."/>
            <person name="Bunk B."/>
            <person name="Jeske O."/>
            <person name="Meyerdierks A."/>
            <person name="Storesund J.E."/>
            <person name="Kallscheuer N."/>
            <person name="Luecker S."/>
            <person name="Lage O.M."/>
            <person name="Pohl T."/>
            <person name="Merkel B.J."/>
            <person name="Hornburger P."/>
            <person name="Mueller R.-W."/>
            <person name="Bruemmer F."/>
            <person name="Labrenz M."/>
            <person name="Spormann A.M."/>
            <person name="Op Den Camp H."/>
            <person name="Overmann J."/>
            <person name="Amann R."/>
            <person name="Jetten M.S.M."/>
            <person name="Mascher T."/>
            <person name="Medema M.H."/>
            <person name="Devos D.P."/>
            <person name="Kaster A.-K."/>
            <person name="Ovreas L."/>
            <person name="Rohde M."/>
            <person name="Galperin M.Y."/>
            <person name="Jogler C."/>
        </authorList>
    </citation>
    <scope>NUCLEOTIDE SEQUENCE [LARGE SCALE GENOMIC DNA]</scope>
    <source>
        <strain evidence="1 2">Pla108</strain>
    </source>
</reference>
<dbReference type="Proteomes" id="UP000317421">
    <property type="component" value="Unassembled WGS sequence"/>
</dbReference>